<accession>A0A8J3EBX6</accession>
<keyword evidence="4" id="KW-1185">Reference proteome</keyword>
<dbReference type="Proteomes" id="UP000597507">
    <property type="component" value="Unassembled WGS sequence"/>
</dbReference>
<proteinExistence type="predicted"/>
<feature type="domain" description="Flagellar hook-length control protein-like C-terminal" evidence="2">
    <location>
        <begin position="423"/>
        <end position="489"/>
    </location>
</feature>
<feature type="region of interest" description="Disordered" evidence="1">
    <location>
        <begin position="1"/>
        <end position="23"/>
    </location>
</feature>
<evidence type="ECO:0000259" key="2">
    <source>
        <dbReference type="Pfam" id="PF02120"/>
    </source>
</evidence>
<evidence type="ECO:0000256" key="1">
    <source>
        <dbReference type="SAM" id="MobiDB-lite"/>
    </source>
</evidence>
<dbReference type="Pfam" id="PF02120">
    <property type="entry name" value="Flg_hook"/>
    <property type="match status" value="1"/>
</dbReference>
<evidence type="ECO:0000313" key="4">
    <source>
        <dbReference type="Proteomes" id="UP000597507"/>
    </source>
</evidence>
<gene>
    <name evidence="3" type="ORF">GCM10010964_17270</name>
</gene>
<organism evidence="3 4">
    <name type="scientific">Caldovatus sediminis</name>
    <dbReference type="NCBI Taxonomy" id="2041189"/>
    <lineage>
        <taxon>Bacteria</taxon>
        <taxon>Pseudomonadati</taxon>
        <taxon>Pseudomonadota</taxon>
        <taxon>Alphaproteobacteria</taxon>
        <taxon>Acetobacterales</taxon>
        <taxon>Roseomonadaceae</taxon>
        <taxon>Caldovatus</taxon>
    </lineage>
</organism>
<dbReference type="EMBL" id="BMKS01000004">
    <property type="protein sequence ID" value="GGG29909.1"/>
    <property type="molecule type" value="Genomic_DNA"/>
</dbReference>
<feature type="compositionally biased region" description="Low complexity" evidence="1">
    <location>
        <begin position="266"/>
        <end position="302"/>
    </location>
</feature>
<feature type="region of interest" description="Disordered" evidence="1">
    <location>
        <begin position="79"/>
        <end position="355"/>
    </location>
</feature>
<protein>
    <recommendedName>
        <fullName evidence="2">Flagellar hook-length control protein-like C-terminal domain-containing protein</fullName>
    </recommendedName>
</protein>
<dbReference type="InterPro" id="IPR021136">
    <property type="entry name" value="Flagellar_hook_control-like_C"/>
</dbReference>
<feature type="compositionally biased region" description="Low complexity" evidence="1">
    <location>
        <begin position="240"/>
        <end position="259"/>
    </location>
</feature>
<evidence type="ECO:0000313" key="3">
    <source>
        <dbReference type="EMBL" id="GGG29909.1"/>
    </source>
</evidence>
<sequence length="557" mass="52916">MEPAPTLTNATAARTVGTPSAAPGPSAVLVALGSAPEGGFAALLRGLGAPDMEVADTREVRGGRGPALLRAARAAMVEEPPVPAVPPPPGGAVAGAAEARPTAAPCGGEGEARLPAPEASEGRQALLAAGPSAAGEGRARPDGDPPPPLRPRIADPPAPPPPPPAIPAAPVAPHPPEAAAARWLPSGDPMPASGDAPSASPPPGVVRPDDRAGAPGPAREPSRPMPEPGSAAPLPGGGTAVAAAASIGAGASRSSAAASDDGQGQRAAAIRPRAGAPDRPAAEGAAPAAAPSEDPAFPAAPALGGRATDERGASGVPAPPPQDDATMAPALPAVARPPSAGAGAAMPAGAAPSVPAAGGAPEFPPLPLAAATGSGTPASGFAGAAEASGAPSSGGAVPGQRPAPPARQVAPAVVALGLKAGGAEGSGAGRIELLLEPAELGRVEIRVEPRGGPGETTAVRILAERPETLALLQRDARELDRALTQAGLGGADGRGPGGGCTLSFALGDGARQGFGAHGEREGAPSGTRRDLAAAGASAAAAAPSRTGVSLALLDIAV</sequence>
<feature type="compositionally biased region" description="Low complexity" evidence="1">
    <location>
        <begin position="332"/>
        <end position="355"/>
    </location>
</feature>
<comment type="caution">
    <text evidence="3">The sequence shown here is derived from an EMBL/GenBank/DDBJ whole genome shotgun (WGS) entry which is preliminary data.</text>
</comment>
<dbReference type="CDD" id="cd17470">
    <property type="entry name" value="T3SS_Flik_C"/>
    <property type="match status" value="1"/>
</dbReference>
<feature type="compositionally biased region" description="Low complexity" evidence="1">
    <location>
        <begin position="94"/>
        <end position="105"/>
    </location>
</feature>
<dbReference type="AlphaFoldDB" id="A0A8J3EBX6"/>
<feature type="region of interest" description="Disordered" evidence="1">
    <location>
        <begin position="380"/>
        <end position="405"/>
    </location>
</feature>
<feature type="compositionally biased region" description="Pro residues" evidence="1">
    <location>
        <begin position="144"/>
        <end position="176"/>
    </location>
</feature>
<dbReference type="InterPro" id="IPR038610">
    <property type="entry name" value="FliK-like_C_sf"/>
</dbReference>
<feature type="compositionally biased region" description="Pro residues" evidence="1">
    <location>
        <begin position="80"/>
        <end position="90"/>
    </location>
</feature>
<dbReference type="Gene3D" id="3.30.750.140">
    <property type="match status" value="1"/>
</dbReference>
<name>A0A8J3EBX6_9PROT</name>
<feature type="compositionally biased region" description="Low complexity" evidence="1">
    <location>
        <begin position="189"/>
        <end position="198"/>
    </location>
</feature>
<reference evidence="3 4" key="1">
    <citation type="journal article" date="2014" name="Int. J. Syst. Evol. Microbiol.">
        <title>Complete genome sequence of Corynebacterium casei LMG S-19264T (=DSM 44701T), isolated from a smear-ripened cheese.</title>
        <authorList>
            <consortium name="US DOE Joint Genome Institute (JGI-PGF)"/>
            <person name="Walter F."/>
            <person name="Albersmeier A."/>
            <person name="Kalinowski J."/>
            <person name="Ruckert C."/>
        </authorList>
    </citation>
    <scope>NUCLEOTIDE SEQUENCE [LARGE SCALE GENOMIC DNA]</scope>
    <source>
        <strain evidence="3 4">CGMCC 1.16330</strain>
    </source>
</reference>
<feature type="compositionally biased region" description="Polar residues" evidence="1">
    <location>
        <begin position="1"/>
        <end position="12"/>
    </location>
</feature>